<accession>A0A0J8RT18</accession>
<reference evidence="2" key="1">
    <citation type="journal article" date="2010" name="Genome Res.">
        <title>Population genomic sequencing of Coccidioides fungi reveals recent hybridization and transposon control.</title>
        <authorList>
            <person name="Neafsey D.E."/>
            <person name="Barker B.M."/>
            <person name="Sharpton T.J."/>
            <person name="Stajich J.E."/>
            <person name="Park D.J."/>
            <person name="Whiston E."/>
            <person name="Hung C.-Y."/>
            <person name="McMahan C."/>
            <person name="White J."/>
            <person name="Sykes S."/>
            <person name="Heiman D."/>
            <person name="Young S."/>
            <person name="Zeng Q."/>
            <person name="Abouelleil A."/>
            <person name="Aftuck L."/>
            <person name="Bessette D."/>
            <person name="Brown A."/>
            <person name="FitzGerald M."/>
            <person name="Lui A."/>
            <person name="Macdonald J.P."/>
            <person name="Priest M."/>
            <person name="Orbach M.J."/>
            <person name="Galgiani J.N."/>
            <person name="Kirkland T.N."/>
            <person name="Cole G.T."/>
            <person name="Birren B.W."/>
            <person name="Henn M.R."/>
            <person name="Taylor J.W."/>
            <person name="Rounsley S.D."/>
        </authorList>
    </citation>
    <scope>NUCLEOTIDE SEQUENCE [LARGE SCALE GENOMIC DNA]</scope>
    <source>
        <strain evidence="2">H538.4</strain>
    </source>
</reference>
<dbReference type="VEuPathDB" id="FungiDB:CIHG_06158"/>
<dbReference type="EMBL" id="DS017004">
    <property type="protein sequence ID" value="KMU88360.1"/>
    <property type="molecule type" value="Genomic_DNA"/>
</dbReference>
<dbReference type="Proteomes" id="UP000054563">
    <property type="component" value="Unassembled WGS sequence"/>
</dbReference>
<organism evidence="1 2">
    <name type="scientific">Coccidioides immitis H538.4</name>
    <dbReference type="NCBI Taxonomy" id="396776"/>
    <lineage>
        <taxon>Eukaryota</taxon>
        <taxon>Fungi</taxon>
        <taxon>Dikarya</taxon>
        <taxon>Ascomycota</taxon>
        <taxon>Pezizomycotina</taxon>
        <taxon>Eurotiomycetes</taxon>
        <taxon>Eurotiomycetidae</taxon>
        <taxon>Onygenales</taxon>
        <taxon>Onygenaceae</taxon>
        <taxon>Coccidioides</taxon>
    </lineage>
</organism>
<evidence type="ECO:0000313" key="1">
    <source>
        <dbReference type="EMBL" id="KMU88360.1"/>
    </source>
</evidence>
<dbReference type="AlphaFoldDB" id="A0A0J8RT18"/>
<evidence type="ECO:0000313" key="2">
    <source>
        <dbReference type="Proteomes" id="UP000054563"/>
    </source>
</evidence>
<sequence>MVLFATLGVSPLPFCLDPVNEWCDVTGRTGQACSSRDIIGCDRIPTPNWLHPRCDFNPSASSSFHPFSIKFHGFFDYIYFLLDAIVWRSRSVSVVLAASLENPYRPSTCFRRTPQQAPIILHPQGPTGLYLSII</sequence>
<gene>
    <name evidence="1" type="ORF">CIHG_06158</name>
</gene>
<proteinExistence type="predicted"/>
<protein>
    <submittedName>
        <fullName evidence="1">Uncharacterized protein</fullName>
    </submittedName>
</protein>
<name>A0A0J8RT18_COCIT</name>